<proteinExistence type="predicted"/>
<keyword evidence="2" id="KW-0732">Signal</keyword>
<dbReference type="SMART" id="SM00567">
    <property type="entry name" value="EZ_HEAT"/>
    <property type="match status" value="5"/>
</dbReference>
<dbReference type="PANTHER" id="PTHR12697">
    <property type="entry name" value="PBS LYASE HEAT-LIKE PROTEIN"/>
    <property type="match status" value="1"/>
</dbReference>
<gene>
    <name evidence="3" type="ORF">CMC5_068790</name>
</gene>
<reference evidence="3 4" key="1">
    <citation type="submission" date="2015-07" db="EMBL/GenBank/DDBJ databases">
        <title>Genome analysis of myxobacterium Chondromyces crocatus Cm c5 reveals a high potential for natural compound synthesis and the genetic basis for the loss of fruiting body formation.</title>
        <authorList>
            <person name="Zaburannyi N."/>
            <person name="Bunk B."/>
            <person name="Maier J."/>
            <person name="Overmann J."/>
            <person name="Mueller R."/>
        </authorList>
    </citation>
    <scope>NUCLEOTIDE SEQUENCE [LARGE SCALE GENOMIC DNA]</scope>
    <source>
        <strain evidence="3 4">Cm c5</strain>
    </source>
</reference>
<feature type="region of interest" description="Disordered" evidence="1">
    <location>
        <begin position="444"/>
        <end position="468"/>
    </location>
</feature>
<sequence length="737" mass="75702">MALLAALASIIAPAEAQAQVQATSGESSTHAHGSGASLRANVGVAVAQSLLSSSDPPTRLRGITRLGALGTPEAIDQLLEALEQGSSLGRDPRARLEAVRVLAAHTQRDPVRQLLTRELNEGAGAPGRGAASPLSELIRETAALALSRAGDKRSISVLTSAIVQGGAPGAAAERALRAHPPSSIDLIVGNKKLPPLELTRFLGDLGDLRAVERLRRGLAGADVAAQLASGLALAKLGDEVALEPARGWLRKSEPRTLSVAAEILVHLGAREAPGAVGALLRGETTHLEGLRLAEMLPSPSLAPLLVQVLPGLPEEERPRAVTVLGRTGGPAAIKALRALLVQSPLASAAAFALAGMPGEPAKTTLATLLAEANQGNDRAYRRLLLRASILRALLLNDPPAGLEEHLRPMLAPSASPADRAVAAFGLSAMGSSVLAEMARACSSSGASARSSDGPSSSARSRPRVDRACDPPVLQAAARGALARGATALEPLGALLEELTTAGISAQHPTEDLDEPPTRVTLTAGLALLNAPDGGAVPTSQLSAWAEAGGALAPLAARALASRDDKVVRRTLDRLLEGSDPVVRAHVALGLGRAPEPDSISLLTTAYRFEEDPYVRRALIRGISRRTEAQRHATLVLAHDLDPDPSVRSLARAALEGRPLDHPASPLATGVLWITVVPNDPGATTQISERAGRVVRPDGLALPVATDPDGTLLVPGVPPGPGAVTLASAVASGEPKTR</sequence>
<dbReference type="SUPFAM" id="SSF48371">
    <property type="entry name" value="ARM repeat"/>
    <property type="match status" value="2"/>
</dbReference>
<dbReference type="KEGG" id="ccro:CMC5_068790"/>
<evidence type="ECO:0008006" key="5">
    <source>
        <dbReference type="Google" id="ProtNLM"/>
    </source>
</evidence>
<organism evidence="3 4">
    <name type="scientific">Chondromyces crocatus</name>
    <dbReference type="NCBI Taxonomy" id="52"/>
    <lineage>
        <taxon>Bacteria</taxon>
        <taxon>Pseudomonadati</taxon>
        <taxon>Myxococcota</taxon>
        <taxon>Polyangia</taxon>
        <taxon>Polyangiales</taxon>
        <taxon>Polyangiaceae</taxon>
        <taxon>Chondromyces</taxon>
    </lineage>
</organism>
<dbReference type="EMBL" id="CP012159">
    <property type="protein sequence ID" value="AKT42652.1"/>
    <property type="molecule type" value="Genomic_DNA"/>
</dbReference>
<feature type="compositionally biased region" description="Low complexity" evidence="1">
    <location>
        <begin position="444"/>
        <end position="459"/>
    </location>
</feature>
<name>A0A0K1EPS9_CHOCO</name>
<dbReference type="PANTHER" id="PTHR12697:SF5">
    <property type="entry name" value="DEOXYHYPUSINE HYDROXYLASE"/>
    <property type="match status" value="1"/>
</dbReference>
<evidence type="ECO:0000256" key="1">
    <source>
        <dbReference type="SAM" id="MobiDB-lite"/>
    </source>
</evidence>
<evidence type="ECO:0000313" key="3">
    <source>
        <dbReference type="EMBL" id="AKT42652.1"/>
    </source>
</evidence>
<protein>
    <recommendedName>
        <fullName evidence="5">HEAT repeat domain-containing protein</fullName>
    </recommendedName>
</protein>
<accession>A0A0K1EPS9</accession>
<keyword evidence="4" id="KW-1185">Reference proteome</keyword>
<feature type="chain" id="PRO_5005459783" description="HEAT repeat domain-containing protein" evidence="2">
    <location>
        <begin position="19"/>
        <end position="737"/>
    </location>
</feature>
<feature type="signal peptide" evidence="2">
    <location>
        <begin position="1"/>
        <end position="18"/>
    </location>
</feature>
<evidence type="ECO:0000313" key="4">
    <source>
        <dbReference type="Proteomes" id="UP000067626"/>
    </source>
</evidence>
<dbReference type="InterPro" id="IPR011989">
    <property type="entry name" value="ARM-like"/>
</dbReference>
<dbReference type="AlphaFoldDB" id="A0A0K1EPS9"/>
<dbReference type="STRING" id="52.CMC5_068790"/>
<dbReference type="Pfam" id="PF13646">
    <property type="entry name" value="HEAT_2"/>
    <property type="match status" value="1"/>
</dbReference>
<dbReference type="Proteomes" id="UP000067626">
    <property type="component" value="Chromosome"/>
</dbReference>
<evidence type="ECO:0000256" key="2">
    <source>
        <dbReference type="SAM" id="SignalP"/>
    </source>
</evidence>
<dbReference type="InterPro" id="IPR004155">
    <property type="entry name" value="PBS_lyase_HEAT"/>
</dbReference>
<dbReference type="Gene3D" id="1.25.10.10">
    <property type="entry name" value="Leucine-rich Repeat Variant"/>
    <property type="match status" value="3"/>
</dbReference>
<dbReference type="InterPro" id="IPR016024">
    <property type="entry name" value="ARM-type_fold"/>
</dbReference>
<dbReference type="Pfam" id="PF03130">
    <property type="entry name" value="HEAT_PBS"/>
    <property type="match status" value="1"/>
</dbReference>
<dbReference type="GO" id="GO:0016491">
    <property type="term" value="F:oxidoreductase activity"/>
    <property type="evidence" value="ECO:0007669"/>
    <property type="project" value="TreeGrafter"/>
</dbReference>